<evidence type="ECO:0000313" key="4">
    <source>
        <dbReference type="Proteomes" id="UP000307706"/>
    </source>
</evidence>
<accession>A0A5S3XN23</accession>
<reference evidence="3 4" key="1">
    <citation type="submission" date="2017-12" db="EMBL/GenBank/DDBJ databases">
        <authorList>
            <person name="Paulsen S."/>
            <person name="Gram L.K."/>
        </authorList>
    </citation>
    <scope>NUCLEOTIDE SEQUENCE [LARGE SCALE GENOMIC DNA]</scope>
    <source>
        <strain evidence="2 4">S2231</strain>
        <strain evidence="1 3">S2233</strain>
    </source>
</reference>
<dbReference type="InterPro" id="IPR027266">
    <property type="entry name" value="TrmE/GcvT-like"/>
</dbReference>
<evidence type="ECO:0000313" key="3">
    <source>
        <dbReference type="Proteomes" id="UP000305730"/>
    </source>
</evidence>
<reference evidence="4" key="2">
    <citation type="submission" date="2019-06" db="EMBL/GenBank/DDBJ databases">
        <title>Co-occurence of chitin degradation, pigmentation and bioactivity in marine Pseudoalteromonas.</title>
        <authorList>
            <person name="Sonnenschein E.C."/>
            <person name="Bech P.K."/>
        </authorList>
    </citation>
    <scope>NUCLEOTIDE SEQUENCE [LARGE SCALE GENOMIC DNA]</scope>
    <source>
        <strain evidence="4">S2231</strain>
    </source>
</reference>
<dbReference type="OrthoDB" id="6308140at2"/>
<protein>
    <submittedName>
        <fullName evidence="2">Uncharacterized protein</fullName>
    </submittedName>
</protein>
<dbReference type="Proteomes" id="UP000305730">
    <property type="component" value="Unassembled WGS sequence"/>
</dbReference>
<name>A0A5S3XN23_9GAMM</name>
<dbReference type="EMBL" id="PNCL01000060">
    <property type="protein sequence ID" value="TMP58099.1"/>
    <property type="molecule type" value="Genomic_DNA"/>
</dbReference>
<dbReference type="Gene3D" id="3.30.70.1400">
    <property type="entry name" value="Aminomethyltransferase beta-barrel domains"/>
    <property type="match status" value="1"/>
</dbReference>
<dbReference type="Proteomes" id="UP000307706">
    <property type="component" value="Unassembled WGS sequence"/>
</dbReference>
<dbReference type="RefSeq" id="WP_138594194.1">
    <property type="nucleotide sequence ID" value="NZ_PNCK01000004.1"/>
</dbReference>
<keyword evidence="3" id="KW-1185">Reference proteome</keyword>
<dbReference type="AlphaFoldDB" id="A0A5S3XN23"/>
<evidence type="ECO:0000313" key="1">
    <source>
        <dbReference type="EMBL" id="TMP47168.1"/>
    </source>
</evidence>
<dbReference type="Gene3D" id="3.30.1360.120">
    <property type="entry name" value="Probable tRNA modification gtpase trme, domain 1"/>
    <property type="match status" value="1"/>
</dbReference>
<organism evidence="2 4">
    <name type="scientific">Pseudoalteromonas citrea</name>
    <dbReference type="NCBI Taxonomy" id="43655"/>
    <lineage>
        <taxon>Bacteria</taxon>
        <taxon>Pseudomonadati</taxon>
        <taxon>Pseudomonadota</taxon>
        <taxon>Gammaproteobacteria</taxon>
        <taxon>Alteromonadales</taxon>
        <taxon>Pseudoalteromonadaceae</taxon>
        <taxon>Pseudoalteromonas</taxon>
    </lineage>
</organism>
<comment type="caution">
    <text evidence="2">The sequence shown here is derived from an EMBL/GenBank/DDBJ whole genome shotgun (WGS) entry which is preliminary data.</text>
</comment>
<proteinExistence type="predicted"/>
<sequence>MTFAPTMFAKHRQGTAPAANSMVATHNLVILDFSGFETTPFLNQVLGLNLNKLMAPGLGVKGQLVSGEYFAVYYFSETAYRFVVGVESVASFKTLITQHEHDYDIELVVRDDLNVNTLSGQQAFDILVSSFELTPGLRISDEQACYGRQSGEVFVTSLLQSGEQQYQLIALKPTLEKWQGVLQQQGFSLN</sequence>
<dbReference type="EMBL" id="PNCK01000004">
    <property type="protein sequence ID" value="TMP47168.1"/>
    <property type="molecule type" value="Genomic_DNA"/>
</dbReference>
<evidence type="ECO:0000313" key="2">
    <source>
        <dbReference type="EMBL" id="TMP58099.1"/>
    </source>
</evidence>
<reference evidence="2" key="3">
    <citation type="submission" date="2019-09" db="EMBL/GenBank/DDBJ databases">
        <title>Co-occurence of chitin degradation, pigmentation and bioactivity in marine Pseudoalteromonas.</title>
        <authorList>
            <person name="Sonnenschein E.C."/>
            <person name="Bech P.K."/>
        </authorList>
    </citation>
    <scope>NUCLEOTIDE SEQUENCE</scope>
    <source>
        <strain evidence="2">S2231</strain>
        <strain evidence="1 3">S2233</strain>
    </source>
</reference>
<gene>
    <name evidence="2" type="ORF">CWB96_12530</name>
    <name evidence="1" type="ORF">CWB97_00575</name>
</gene>